<reference evidence="1 2" key="1">
    <citation type="journal article" date="2015" name="Front. Microbiol.">
        <title>Genome sequence of the plant growth promoting endophytic yeast Rhodotorula graminis WP1.</title>
        <authorList>
            <person name="Firrincieli A."/>
            <person name="Otillar R."/>
            <person name="Salamov A."/>
            <person name="Schmutz J."/>
            <person name="Khan Z."/>
            <person name="Redman R.S."/>
            <person name="Fleck N.D."/>
            <person name="Lindquist E."/>
            <person name="Grigoriev I.V."/>
            <person name="Doty S.L."/>
        </authorList>
    </citation>
    <scope>NUCLEOTIDE SEQUENCE [LARGE SCALE GENOMIC DNA]</scope>
    <source>
        <strain evidence="1 2">WP1</strain>
    </source>
</reference>
<accession>A0A0P9EJH7</accession>
<dbReference type="GeneID" id="28978786"/>
<dbReference type="Proteomes" id="UP000053890">
    <property type="component" value="Unassembled WGS sequence"/>
</dbReference>
<name>A0A0P9EJH7_RHOGW</name>
<dbReference type="EMBL" id="KQ474091">
    <property type="protein sequence ID" value="KPV71815.1"/>
    <property type="molecule type" value="Genomic_DNA"/>
</dbReference>
<evidence type="ECO:0000313" key="2">
    <source>
        <dbReference type="Proteomes" id="UP000053890"/>
    </source>
</evidence>
<proteinExistence type="predicted"/>
<dbReference type="RefSeq" id="XP_018267864.1">
    <property type="nucleotide sequence ID" value="XM_018418339.1"/>
</dbReference>
<dbReference type="OrthoDB" id="2520614at2759"/>
<keyword evidence="2" id="KW-1185">Reference proteome</keyword>
<gene>
    <name evidence="1" type="ORF">RHOBADRAFT_56428</name>
</gene>
<sequence length="464" mass="51329">MAPSYQSLPVELLSRVAELVHEQDLAFAASPVPRADSPTSNKPGKHVDVTGGTWSYWHGRGIRALAQVDRRSRTAAVPILYQSITAKQTSTLYFRLEVLGEPLGAFVRHVDVDTVYDAHIAPLACALRKLPNLTSVKLGYEVVRDCIACHDEVELPEDFLALKSSMRHALGKVKSLEVDVIGQSSLLKTLVCVDGARLRKLHWVDPEWPSEPDVELECAVRSLVGLVELEVSNLYLQNYDDLRRCPPFPTVLSLVLRGTHGDDHKNLALAHYLAPSVTRLAIYYGVVESPFDDELEPLPRPLLPTLKSLIVEATSCPPVFDHLNLGALEHFKMTHKRACIEFPLDIDEVPFKGAPVRTITLAFRASPLVKASKKVLRLLDAAGVHLVVEQSPLSVPQLKATGRVGGSPANTLAVARRAHSQLVNTLDWARRRADWLDEVDDAPGLHELAHATARLHERYLMDRA</sequence>
<protein>
    <submittedName>
        <fullName evidence="1">Uncharacterized protein</fullName>
    </submittedName>
</protein>
<dbReference type="AlphaFoldDB" id="A0A0P9EJH7"/>
<dbReference type="OMA" id="IACHDEV"/>
<organism evidence="1 2">
    <name type="scientific">Rhodotorula graminis (strain WP1)</name>
    <dbReference type="NCBI Taxonomy" id="578459"/>
    <lineage>
        <taxon>Eukaryota</taxon>
        <taxon>Fungi</taxon>
        <taxon>Dikarya</taxon>
        <taxon>Basidiomycota</taxon>
        <taxon>Pucciniomycotina</taxon>
        <taxon>Microbotryomycetes</taxon>
        <taxon>Sporidiobolales</taxon>
        <taxon>Sporidiobolaceae</taxon>
        <taxon>Rhodotorula</taxon>
    </lineage>
</organism>
<evidence type="ECO:0000313" key="1">
    <source>
        <dbReference type="EMBL" id="KPV71815.1"/>
    </source>
</evidence>